<reference evidence="3" key="1">
    <citation type="submission" date="2020-02" db="EMBL/GenBank/DDBJ databases">
        <authorList>
            <person name="Meier V. D."/>
        </authorList>
    </citation>
    <scope>NUCLEOTIDE SEQUENCE</scope>
    <source>
        <strain evidence="3">AVDCRST_MAG47</strain>
    </source>
</reference>
<evidence type="ECO:0000259" key="2">
    <source>
        <dbReference type="Pfam" id="PF17775"/>
    </source>
</evidence>
<proteinExistence type="inferred from homology"/>
<dbReference type="InterPro" id="IPR048469">
    <property type="entry name" value="YchJ-like_M"/>
</dbReference>
<organism evidence="3">
    <name type="scientific">uncultured Nocardioidaceae bacterium</name>
    <dbReference type="NCBI Taxonomy" id="253824"/>
    <lineage>
        <taxon>Bacteria</taxon>
        <taxon>Bacillati</taxon>
        <taxon>Actinomycetota</taxon>
        <taxon>Actinomycetes</taxon>
        <taxon>Propionibacteriales</taxon>
        <taxon>Nocardioidaceae</taxon>
        <taxon>environmental samples</taxon>
    </lineage>
</organism>
<gene>
    <name evidence="3" type="ORF">AVDCRST_MAG47-1038</name>
</gene>
<evidence type="ECO:0000256" key="1">
    <source>
        <dbReference type="HAMAP-Rule" id="MF_00612"/>
    </source>
</evidence>
<dbReference type="PANTHER" id="PTHR33747">
    <property type="entry name" value="UPF0225 PROTEIN SCO1677"/>
    <property type="match status" value="1"/>
</dbReference>
<dbReference type="Gene3D" id="3.10.450.50">
    <property type="match status" value="1"/>
</dbReference>
<dbReference type="InterPro" id="IPR023006">
    <property type="entry name" value="YchJ-like"/>
</dbReference>
<dbReference type="HAMAP" id="MF_00612">
    <property type="entry name" value="UPF0225"/>
    <property type="match status" value="1"/>
</dbReference>
<protein>
    <recommendedName>
        <fullName evidence="1">UPF0225 protein AVDCRST_MAG47-1038</fullName>
    </recommendedName>
</protein>
<dbReference type="Pfam" id="PF17775">
    <property type="entry name" value="YchJ_M-like"/>
    <property type="match status" value="1"/>
</dbReference>
<feature type="domain" description="YchJ-like middle NTF2-like" evidence="2">
    <location>
        <begin position="34"/>
        <end position="128"/>
    </location>
</feature>
<name>A0A6J4MXJ3_9ACTN</name>
<sequence length="131" mass="14184">MTLGGLSTQCPCGTGADYDSCCGPLHRGERQATTAVELMRSRYTAYARGELGHLFRSWHPHTRPADVSPDPATTWTGLEVLATSLGGPADDEGTVEFRASFRTPSGAGSLHELSRFARRAGRWVYVDGDVR</sequence>
<dbReference type="AlphaFoldDB" id="A0A6J4MXJ3"/>
<dbReference type="EMBL" id="CADCUK010000075">
    <property type="protein sequence ID" value="CAA9369437.1"/>
    <property type="molecule type" value="Genomic_DNA"/>
</dbReference>
<evidence type="ECO:0000313" key="3">
    <source>
        <dbReference type="EMBL" id="CAA9369437.1"/>
    </source>
</evidence>
<dbReference type="SUPFAM" id="SSF54427">
    <property type="entry name" value="NTF2-like"/>
    <property type="match status" value="1"/>
</dbReference>
<comment type="similarity">
    <text evidence="1">Belongs to the UPF0225 family.</text>
</comment>
<dbReference type="PANTHER" id="PTHR33747:SF1">
    <property type="entry name" value="ADENYLATE CYCLASE-ASSOCIATED CAP C-TERMINAL DOMAIN-CONTAINING PROTEIN"/>
    <property type="match status" value="1"/>
</dbReference>
<accession>A0A6J4MXJ3</accession>
<dbReference type="InterPro" id="IPR032710">
    <property type="entry name" value="NTF2-like_dom_sf"/>
</dbReference>